<organism evidence="1 2">
    <name type="scientific">Penicillium salamii</name>
    <dbReference type="NCBI Taxonomy" id="1612424"/>
    <lineage>
        <taxon>Eukaryota</taxon>
        <taxon>Fungi</taxon>
        <taxon>Dikarya</taxon>
        <taxon>Ascomycota</taxon>
        <taxon>Pezizomycotina</taxon>
        <taxon>Eurotiomycetes</taxon>
        <taxon>Eurotiomycetidae</taxon>
        <taxon>Eurotiales</taxon>
        <taxon>Aspergillaceae</taxon>
        <taxon>Penicillium</taxon>
    </lineage>
</organism>
<reference evidence="1" key="1">
    <citation type="submission" date="2021-07" db="EMBL/GenBank/DDBJ databases">
        <authorList>
            <person name="Branca A.L. A."/>
        </authorList>
    </citation>
    <scope>NUCLEOTIDE SEQUENCE</scope>
</reference>
<protein>
    <submittedName>
        <fullName evidence="1">Uncharacterized protein</fullName>
    </submittedName>
</protein>
<name>A0A9W4NN65_9EURO</name>
<dbReference type="AlphaFoldDB" id="A0A9W4NN65"/>
<dbReference type="EMBL" id="CAJVPD010000244">
    <property type="protein sequence ID" value="CAG8390363.1"/>
    <property type="molecule type" value="Genomic_DNA"/>
</dbReference>
<dbReference type="OrthoDB" id="5132116at2759"/>
<dbReference type="Proteomes" id="UP001152592">
    <property type="component" value="Unassembled WGS sequence"/>
</dbReference>
<accession>A0A9W4NN65</accession>
<gene>
    <name evidence="1" type="ORF">PSALAMII_LOCUS6636</name>
</gene>
<sequence>MASPTLSLETTVAEQQWIMDAQSSAIPLAMQGRLIASCFVEFLDEHGGAVKNHVILRLMFINPQTEGTRYAPAGTLGVTVGFREVGTPAAPNRGVLVGESITAAGPHVNSMRSIPVPVAVGTKLRDFLRVVRTDDLLPANFTPIGGTTVGSRDFMSQWMHHCNLAGIVLAPPLGAVAVWNDFNYVWLRPRLAGEAPFPVAPAHVAGPPPPPVPAPVAVNPPPIAIPVGAATYVNPLYAHFAIPLINY</sequence>
<evidence type="ECO:0000313" key="2">
    <source>
        <dbReference type="Proteomes" id="UP001152592"/>
    </source>
</evidence>
<comment type="caution">
    <text evidence="1">The sequence shown here is derived from an EMBL/GenBank/DDBJ whole genome shotgun (WGS) entry which is preliminary data.</text>
</comment>
<proteinExistence type="predicted"/>
<evidence type="ECO:0000313" key="1">
    <source>
        <dbReference type="EMBL" id="CAG8390363.1"/>
    </source>
</evidence>